<accession>A0ACB7IJR4</accession>
<sequence length="603" mass="65589">MPTSLVIGASRGLGLELAKLLHAQGHEVFATVRSRTHDLPSGISVISDIDIGSEGAGAKIVYDIGKRKLDWVIVNAGVFKAETLSEPNYEAEVEMYKVVAIAPVFIAHHLVKADLLAPSAKFILITTEGGSIALRTQEEGGGNHGHHGSKAAANMVGKLLAIDLYSKGVTVAMIHPGFMRTDMTKSVGYDKFWDAGGVFYPDNVPRRDRALQLQNDISLLQNNVKEARDAMDKEDQRMVPYLNQILKNHNMSTFDELQAKLNAALTPEQKQMYTDMLANSAKLTGQTDVALMAMSGILFTSGVVAKTIDIANFLRACNLVTVIRAYARAFITLVTEGTEAGARAFRLVSTLIRWGEETLAETSQVAKYAGTASRFLKVLAIVGIFADGFILAFDVSESASDLSGFADAEMIIQFYEQKKQKDELDKAIRELYVSRIIAKMYGSMCDAIKTQDGMMLSYLILVGDDGTIDPDDQRAADKIAGKLVDYVKQDWSAITTNSSLDLLVVLDKQRGSWTTDDPSYQDALDDAEDKLKADPPETPGSTGTSLSASKTLKAASHAIAKATDEFFPPPPYEATAALVHLEDMRKLRLVSELNTAVASKVVY</sequence>
<comment type="caution">
    <text evidence="1">The sequence shown here is derived from an EMBL/GenBank/DDBJ whole genome shotgun (WGS) entry which is preliminary data.</text>
</comment>
<name>A0ACB7IJR4_PLECO</name>
<gene>
    <name evidence="1" type="ORF">CCMSSC00406_0010132</name>
</gene>
<proteinExistence type="predicted"/>
<dbReference type="EMBL" id="WQMT02000010">
    <property type="protein sequence ID" value="KAG9218111.1"/>
    <property type="molecule type" value="Genomic_DNA"/>
</dbReference>
<organism evidence="1 2">
    <name type="scientific">Pleurotus cornucopiae</name>
    <name type="common">Cornucopia mushroom</name>
    <dbReference type="NCBI Taxonomy" id="5321"/>
    <lineage>
        <taxon>Eukaryota</taxon>
        <taxon>Fungi</taxon>
        <taxon>Dikarya</taxon>
        <taxon>Basidiomycota</taxon>
        <taxon>Agaricomycotina</taxon>
        <taxon>Agaricomycetes</taxon>
        <taxon>Agaricomycetidae</taxon>
        <taxon>Agaricales</taxon>
        <taxon>Pleurotineae</taxon>
        <taxon>Pleurotaceae</taxon>
        <taxon>Pleurotus</taxon>
    </lineage>
</organism>
<keyword evidence="2" id="KW-1185">Reference proteome</keyword>
<reference evidence="1 2" key="1">
    <citation type="journal article" date="2021" name="Appl. Environ. Microbiol.">
        <title>Genetic linkage and physical mapping for an oyster mushroom Pleurotus cornucopiae and QTL analysis for the trait cap color.</title>
        <authorList>
            <person name="Zhang Y."/>
            <person name="Gao W."/>
            <person name="Sonnenberg A."/>
            <person name="Chen Q."/>
            <person name="Zhang J."/>
            <person name="Huang C."/>
        </authorList>
    </citation>
    <scope>NUCLEOTIDE SEQUENCE [LARGE SCALE GENOMIC DNA]</scope>
    <source>
        <strain evidence="1">CCMSSC00406</strain>
    </source>
</reference>
<evidence type="ECO:0000313" key="1">
    <source>
        <dbReference type="EMBL" id="KAG9218111.1"/>
    </source>
</evidence>
<evidence type="ECO:0000313" key="2">
    <source>
        <dbReference type="Proteomes" id="UP000824881"/>
    </source>
</evidence>
<protein>
    <submittedName>
        <fullName evidence="1">Uncharacterized protein</fullName>
    </submittedName>
</protein>
<dbReference type="Proteomes" id="UP000824881">
    <property type="component" value="Unassembled WGS sequence"/>
</dbReference>